<sequence>MIKGFYAAISAMVAGAARQETLAHNLANLDTPGFKQILNSLDEFTHTPVVFSPGNITRSSTLRAVGNLGLGVELNPEVTNFAAGALKTTGNKLDFAIQGEGFFRLQTPEGERYTRDGRFLLDAQGNLVNVNGFKVLDQNGQPIVLPEDVTPEVSTDGTLRANGQVIAQIGLALFDDPQNQLERDSYNTFRALVPPSNNPQASRGLIHQGALEMSNVNPSQLMAQMVMIARSYEAAQQMAQLQDELLGQVIRTLGRI</sequence>
<feature type="domain" description="Flagellar hook protein FlgE/F/G-like D1" evidence="5">
    <location>
        <begin position="96"/>
        <end position="159"/>
    </location>
</feature>
<keyword evidence="7" id="KW-1185">Reference proteome</keyword>
<dbReference type="EMBL" id="LGKO01000002">
    <property type="protein sequence ID" value="KPL84129.1"/>
    <property type="molecule type" value="Genomic_DNA"/>
</dbReference>
<evidence type="ECO:0000256" key="1">
    <source>
        <dbReference type="ARBA" id="ARBA00009677"/>
    </source>
</evidence>
<dbReference type="InterPro" id="IPR053967">
    <property type="entry name" value="LlgE_F_G-like_D1"/>
</dbReference>
<proteinExistence type="inferred from homology"/>
<dbReference type="Pfam" id="PF22692">
    <property type="entry name" value="LlgE_F_G_D1"/>
    <property type="match status" value="1"/>
</dbReference>
<organism evidence="6 7">
    <name type="scientific">Thermanaerothrix daxensis</name>
    <dbReference type="NCBI Taxonomy" id="869279"/>
    <lineage>
        <taxon>Bacteria</taxon>
        <taxon>Bacillati</taxon>
        <taxon>Chloroflexota</taxon>
        <taxon>Anaerolineae</taxon>
        <taxon>Anaerolineales</taxon>
        <taxon>Anaerolineaceae</taxon>
        <taxon>Thermanaerothrix</taxon>
    </lineage>
</organism>
<comment type="caution">
    <text evidence="6">The sequence shown here is derived from an EMBL/GenBank/DDBJ whole genome shotgun (WGS) entry which is preliminary data.</text>
</comment>
<evidence type="ECO:0000259" key="3">
    <source>
        <dbReference type="Pfam" id="PF00460"/>
    </source>
</evidence>
<name>A0A0P6Y549_9CHLR</name>
<dbReference type="InterPro" id="IPR037925">
    <property type="entry name" value="FlgE/F/G-like"/>
</dbReference>
<dbReference type="AlphaFoldDB" id="A0A0P6Y549"/>
<comment type="subcellular location">
    <subcellularLocation>
        <location evidence="2">Bacterial flagellum basal body</location>
    </subcellularLocation>
</comment>
<dbReference type="InterPro" id="IPR020013">
    <property type="entry name" value="Flagellar_FlgE/F/G"/>
</dbReference>
<evidence type="ECO:0000259" key="5">
    <source>
        <dbReference type="Pfam" id="PF22692"/>
    </source>
</evidence>
<evidence type="ECO:0000259" key="4">
    <source>
        <dbReference type="Pfam" id="PF06429"/>
    </source>
</evidence>
<comment type="similarity">
    <text evidence="1 2">Belongs to the flagella basal body rod proteins family.</text>
</comment>
<keyword evidence="2" id="KW-0975">Bacterial flagellum</keyword>
<dbReference type="PANTHER" id="PTHR30435">
    <property type="entry name" value="FLAGELLAR PROTEIN"/>
    <property type="match status" value="1"/>
</dbReference>
<dbReference type="Proteomes" id="UP000050544">
    <property type="component" value="Unassembled WGS sequence"/>
</dbReference>
<protein>
    <recommendedName>
        <fullName evidence="8">Flagellar basal body protein</fullName>
    </recommendedName>
</protein>
<dbReference type="Pfam" id="PF06429">
    <property type="entry name" value="Flg_bbr_C"/>
    <property type="match status" value="1"/>
</dbReference>
<dbReference type="InterPro" id="IPR012836">
    <property type="entry name" value="FlgF"/>
</dbReference>
<dbReference type="GO" id="GO:0071978">
    <property type="term" value="P:bacterial-type flagellum-dependent swarming motility"/>
    <property type="evidence" value="ECO:0007669"/>
    <property type="project" value="TreeGrafter"/>
</dbReference>
<dbReference type="NCBIfam" id="TIGR03506">
    <property type="entry name" value="FlgEFG_subfam"/>
    <property type="match status" value="1"/>
</dbReference>
<dbReference type="PANTHER" id="PTHR30435:SF19">
    <property type="entry name" value="FLAGELLAR BASAL-BODY ROD PROTEIN FLGG"/>
    <property type="match status" value="1"/>
</dbReference>
<dbReference type="InterPro" id="IPR001444">
    <property type="entry name" value="Flag_bb_rod_N"/>
</dbReference>
<dbReference type="NCBIfam" id="TIGR02490">
    <property type="entry name" value="flgF"/>
    <property type="match status" value="1"/>
</dbReference>
<dbReference type="STRING" id="869279.SE15_02840"/>
<evidence type="ECO:0008006" key="8">
    <source>
        <dbReference type="Google" id="ProtNLM"/>
    </source>
</evidence>
<dbReference type="PATRIC" id="fig|869279.4.peg.567"/>
<evidence type="ECO:0000313" key="6">
    <source>
        <dbReference type="EMBL" id="KPL84129.1"/>
    </source>
</evidence>
<dbReference type="RefSeq" id="WP_054520578.1">
    <property type="nucleotide sequence ID" value="NZ_LGKO01000002.1"/>
</dbReference>
<evidence type="ECO:0000256" key="2">
    <source>
        <dbReference type="RuleBase" id="RU362116"/>
    </source>
</evidence>
<dbReference type="Pfam" id="PF00460">
    <property type="entry name" value="Flg_bb_rod"/>
    <property type="match status" value="1"/>
</dbReference>
<dbReference type="InterPro" id="IPR010930">
    <property type="entry name" value="Flg_bb/hook_C_dom"/>
</dbReference>
<dbReference type="SUPFAM" id="SSF117143">
    <property type="entry name" value="Flagellar hook protein flgE"/>
    <property type="match status" value="1"/>
</dbReference>
<dbReference type="OrthoDB" id="158495at2"/>
<feature type="domain" description="Flagellar basal body rod protein N-terminal" evidence="3">
    <location>
        <begin position="5"/>
        <end position="35"/>
    </location>
</feature>
<dbReference type="GO" id="GO:0030694">
    <property type="term" value="C:bacterial-type flagellum basal body, rod"/>
    <property type="evidence" value="ECO:0007669"/>
    <property type="project" value="InterPro"/>
</dbReference>
<feature type="domain" description="Flagellar basal-body/hook protein C-terminal" evidence="4">
    <location>
        <begin position="208"/>
        <end position="251"/>
    </location>
</feature>
<evidence type="ECO:0000313" key="7">
    <source>
        <dbReference type="Proteomes" id="UP000050544"/>
    </source>
</evidence>
<accession>A0A0P6Y549</accession>
<gene>
    <name evidence="6" type="ORF">SE15_02840</name>
</gene>
<reference evidence="6 7" key="1">
    <citation type="submission" date="2015-07" db="EMBL/GenBank/DDBJ databases">
        <title>Whole genome sequence of Thermanaerothrix daxensis DSM 23592.</title>
        <authorList>
            <person name="Hemp J."/>
            <person name="Ward L.M."/>
            <person name="Pace L.A."/>
            <person name="Fischer W.W."/>
        </authorList>
    </citation>
    <scope>NUCLEOTIDE SEQUENCE [LARGE SCALE GENOMIC DNA]</scope>
    <source>
        <strain evidence="6 7">GNS-1</strain>
    </source>
</reference>